<dbReference type="Gene3D" id="3.40.50.1820">
    <property type="entry name" value="alpha/beta hydrolase"/>
    <property type="match status" value="1"/>
</dbReference>
<dbReference type="Pfam" id="PF00756">
    <property type="entry name" value="Esterase"/>
    <property type="match status" value="1"/>
</dbReference>
<dbReference type="EMBL" id="BA000035">
    <property type="protein sequence ID" value="BAC19519.1"/>
    <property type="molecule type" value="Genomic_DNA"/>
</dbReference>
<dbReference type="Pfam" id="PF08310">
    <property type="entry name" value="LGFP"/>
    <property type="match status" value="4"/>
</dbReference>
<reference evidence="2 3" key="1">
    <citation type="journal article" date="2003" name="Genome Res.">
        <title>Comparative complete genome sequence analysis of the amino acid replacements responsible for the thermostability of Corynebacterium efficiens.</title>
        <authorList>
            <person name="Nishio Y."/>
            <person name="Nakamura Y."/>
            <person name="Kawarabayasi Y."/>
            <person name="Usuda Y."/>
            <person name="Kimura E."/>
            <person name="Sugimoto S."/>
            <person name="Matsui K."/>
            <person name="Yamagishi A."/>
            <person name="Kikuchi H."/>
            <person name="Ikeo K."/>
            <person name="Gojobori T."/>
        </authorList>
    </citation>
    <scope>NUCLEOTIDE SEQUENCE [LARGE SCALE GENOMIC DNA]</scope>
    <source>
        <strain evidence="3">DSM 44549 / YS-314 / AJ 12310 / JCM 11189 / NBRC 100395</strain>
    </source>
</reference>
<dbReference type="ESTHER" id="coref-CSPA">
    <property type="family name" value="A85-Mycolyl-transferase"/>
</dbReference>
<dbReference type="eggNOG" id="COG0627">
    <property type="taxonomic scope" value="Bacteria"/>
</dbReference>
<evidence type="ECO:0000256" key="1">
    <source>
        <dbReference type="SAM" id="MobiDB-lite"/>
    </source>
</evidence>
<sequence length="669" mass="71870">MMASTENNEKDNFMRDTASRSKKSRRRSLWIAAGAVPTAIALSLSLASPAAVAQSSFGSSDIIDSGVLDSITRGLTDYLTPRDEALPAGEVTYPAIEGLPAGVRVNSAEYVTSHHVVLSIQSAAMPERPIKVQLLLPRDWYSSPDRDFPEIWALDGLRAIEKQSGWTIETNIEQFFADKNAIVVLPVGGESSFYTDWNEPNNGKNYQWETFLTEELAPILDKGFRSNGERAITGISMGGTAAVNIATHNPEMFNFVGSFSGYLDTTSNGMPAAIGAALADAGGYNVNAMWGPAGSERWLENDPKRNVDQLRGKQVYVSAGSGADDYGQDGSVATGPANAAGVGLELISRMTSQTFVDAANGAGVNVIANFRPSGVHAWPYWQFEMTQAWPYMADSLGMSREDRGADCVALGAIADATADGSLGSCLNNEYLVANGVGRAQDFTNGRAYWSPNTGAFGLFGRINARYSELGGPDSWLGFPKTRELSTPDGRGRYVHFENGSIYWSAATGPWEIPGDMFTAWGTQGYEAGGLGYPVGPAKDFNGGLAQEFQGGYVLRTPQNRAYWVRGAISAKYMEPGVATTLGFPTGNERLIPGGAFQEFTNGNIYWSASTGAHYILRGGIFDAWGAKGYEQGEYGWPTTDQTSIAAGGETITFQNGTIRQVNGRIEESR</sequence>
<dbReference type="KEGG" id="cef:CE2709"/>
<dbReference type="SUPFAM" id="SSF53474">
    <property type="entry name" value="alpha/beta-Hydrolases"/>
    <property type="match status" value="1"/>
</dbReference>
<feature type="compositionally biased region" description="Basic and acidic residues" evidence="1">
    <location>
        <begin position="7"/>
        <end position="19"/>
    </location>
</feature>
<dbReference type="InterPro" id="IPR013207">
    <property type="entry name" value="LGFP"/>
</dbReference>
<dbReference type="InterPro" id="IPR000801">
    <property type="entry name" value="Esterase-like"/>
</dbReference>
<proteinExistence type="predicted"/>
<dbReference type="InterPro" id="IPR029058">
    <property type="entry name" value="AB_hydrolase_fold"/>
</dbReference>
<organism evidence="2 3">
    <name type="scientific">Corynebacterium efficiens (strain DSM 44549 / YS-314 / AJ 12310 / JCM 11189 / NBRC 100395)</name>
    <dbReference type="NCBI Taxonomy" id="196164"/>
    <lineage>
        <taxon>Bacteria</taxon>
        <taxon>Bacillati</taxon>
        <taxon>Actinomycetota</taxon>
        <taxon>Actinomycetes</taxon>
        <taxon>Mycobacteriales</taxon>
        <taxon>Corynebacteriaceae</taxon>
        <taxon>Corynebacterium</taxon>
    </lineage>
</organism>
<protein>
    <submittedName>
        <fullName evidence="2">PS1 protein</fullName>
    </submittedName>
</protein>
<dbReference type="eggNOG" id="COG5479">
    <property type="taxonomic scope" value="Bacteria"/>
</dbReference>
<evidence type="ECO:0000313" key="2">
    <source>
        <dbReference type="EMBL" id="BAC19519.1"/>
    </source>
</evidence>
<dbReference type="STRING" id="196164.gene:10743157"/>
<dbReference type="PANTHER" id="PTHR48098:SF1">
    <property type="entry name" value="DIACYLGLYCEROL ACYLTRANSFERASE_MYCOLYLTRANSFERASE AG85A"/>
    <property type="match status" value="1"/>
</dbReference>
<evidence type="ECO:0000313" key="3">
    <source>
        <dbReference type="Proteomes" id="UP000001409"/>
    </source>
</evidence>
<accession>Q8FM00</accession>
<dbReference type="GO" id="GO:0016747">
    <property type="term" value="F:acyltransferase activity, transferring groups other than amino-acyl groups"/>
    <property type="evidence" value="ECO:0007669"/>
    <property type="project" value="TreeGrafter"/>
</dbReference>
<keyword evidence="3" id="KW-1185">Reference proteome</keyword>
<dbReference type="Proteomes" id="UP000001409">
    <property type="component" value="Chromosome"/>
</dbReference>
<dbReference type="AlphaFoldDB" id="Q8FM00"/>
<name>Q8FM00_COREF</name>
<gene>
    <name evidence="2" type="primary">cspA</name>
</gene>
<dbReference type="HOGENOM" id="CLU_026624_3_3_11"/>
<feature type="region of interest" description="Disordered" evidence="1">
    <location>
        <begin position="1"/>
        <end position="20"/>
    </location>
</feature>
<dbReference type="InterPro" id="IPR050583">
    <property type="entry name" value="Mycobacterial_A85_antigen"/>
</dbReference>
<dbReference type="PANTHER" id="PTHR48098">
    <property type="entry name" value="ENTEROCHELIN ESTERASE-RELATED"/>
    <property type="match status" value="1"/>
</dbReference>